<feature type="transmembrane region" description="Helical" evidence="8">
    <location>
        <begin position="45"/>
        <end position="69"/>
    </location>
</feature>
<organism evidence="9 10">
    <name type="scientific">Diplodia intermedia</name>
    <dbReference type="NCBI Taxonomy" id="856260"/>
    <lineage>
        <taxon>Eukaryota</taxon>
        <taxon>Fungi</taxon>
        <taxon>Dikarya</taxon>
        <taxon>Ascomycota</taxon>
        <taxon>Pezizomycotina</taxon>
        <taxon>Dothideomycetes</taxon>
        <taxon>Dothideomycetes incertae sedis</taxon>
        <taxon>Botryosphaeriales</taxon>
        <taxon>Botryosphaeriaceae</taxon>
        <taxon>Diplodia</taxon>
    </lineage>
</organism>
<comment type="subcellular location">
    <subcellularLocation>
        <location evidence="1">Endoplasmic reticulum membrane</location>
        <topology evidence="1">Multi-pass membrane protein</topology>
    </subcellularLocation>
</comment>
<keyword evidence="2 8" id="KW-0812">Transmembrane</keyword>
<dbReference type="InterPro" id="IPR009617">
    <property type="entry name" value="Seipin"/>
</dbReference>
<feature type="compositionally biased region" description="Basic and acidic residues" evidence="7">
    <location>
        <begin position="474"/>
        <end position="483"/>
    </location>
</feature>
<evidence type="ECO:0000256" key="1">
    <source>
        <dbReference type="ARBA" id="ARBA00004477"/>
    </source>
</evidence>
<feature type="region of interest" description="Disordered" evidence="7">
    <location>
        <begin position="343"/>
        <end position="432"/>
    </location>
</feature>
<evidence type="ECO:0000256" key="7">
    <source>
        <dbReference type="SAM" id="MobiDB-lite"/>
    </source>
</evidence>
<dbReference type="Pfam" id="PF06775">
    <property type="entry name" value="Seipin"/>
    <property type="match status" value="1"/>
</dbReference>
<evidence type="ECO:0000256" key="4">
    <source>
        <dbReference type="ARBA" id="ARBA00022989"/>
    </source>
</evidence>
<evidence type="ECO:0000256" key="8">
    <source>
        <dbReference type="SAM" id="Phobius"/>
    </source>
</evidence>
<feature type="region of interest" description="Disordered" evidence="7">
    <location>
        <begin position="461"/>
        <end position="498"/>
    </location>
</feature>
<evidence type="ECO:0000256" key="5">
    <source>
        <dbReference type="ARBA" id="ARBA00023098"/>
    </source>
</evidence>
<gene>
    <name evidence="9" type="ORF">SLS58_007950</name>
</gene>
<keyword evidence="10" id="KW-1185">Reference proteome</keyword>
<keyword evidence="4 8" id="KW-1133">Transmembrane helix</keyword>
<keyword evidence="5" id="KW-0443">Lipid metabolism</keyword>
<evidence type="ECO:0000256" key="6">
    <source>
        <dbReference type="ARBA" id="ARBA00023136"/>
    </source>
</evidence>
<accession>A0ABR3TIJ1</accession>
<reference evidence="9 10" key="1">
    <citation type="journal article" date="2023" name="Plant Dis.">
        <title>First Report of Diplodia intermedia Causing Canker and Dieback Diseases on Apple Trees in Canada.</title>
        <authorList>
            <person name="Ellouze W."/>
            <person name="Ilyukhin E."/>
            <person name="Sulman M."/>
            <person name="Ali S."/>
        </authorList>
    </citation>
    <scope>NUCLEOTIDE SEQUENCE [LARGE SCALE GENOMIC DNA]</scope>
    <source>
        <strain evidence="9 10">M45-28</strain>
    </source>
</reference>
<evidence type="ECO:0000256" key="3">
    <source>
        <dbReference type="ARBA" id="ARBA00022824"/>
    </source>
</evidence>
<dbReference type="Proteomes" id="UP001521184">
    <property type="component" value="Unassembled WGS sequence"/>
</dbReference>
<dbReference type="PANTHER" id="PTHR21212">
    <property type="entry name" value="BERNARDINELLI-SEIP CONGENITAL LIPODYSTROPHY 2 HOMOLOG BSCL2 PROTEIN"/>
    <property type="match status" value="1"/>
</dbReference>
<evidence type="ECO:0000256" key="2">
    <source>
        <dbReference type="ARBA" id="ARBA00022692"/>
    </source>
</evidence>
<evidence type="ECO:0000313" key="10">
    <source>
        <dbReference type="Proteomes" id="UP001521184"/>
    </source>
</evidence>
<sequence length="498" mass="54809">MTASTTGSDDEVYVKGAIEIVKDTLLAPIRTAFSKPARRAYIQTLLLTLGTFSLLGVAIAAYSVFYFAYVPTRGFSVPVHLQYPSSPPSSSSSSSQQDRSFAELRDELCLGLMAGEKKRGERGGGGDVVYHPWGTARGLRQWLVADQGYDVRVELDMPRTRPNRDAGNFMVELALLGPPGASGASVGSGIVGTYGVAGEGGKAPKQREGDVVLAVSRRPAILTWYSDVVENVNKAVEMPWYLLGWRRESERLVVGMMEGVRFERGWANVAEALRVELRAVERLQVYAVRVVFEAKLRGLRYIMYNYRLPSALVFTTLFWFVELVFMVLAWLALSQIFSPAPRATTSKSAKAEQEEPSTKPDEDETEIDLNRIKSDPDETEETTDVPDLSDTPRTFPTYRGQQPLRYESPRVKSEEEDEGETATATAESAVDIAGVVAPGQEADDEDDEDADFVLDTAGRYMERDSGLGTSMESGQDRRRGEAVRKRRSGFFGGGGGEQ</sequence>
<keyword evidence="3" id="KW-0256">Endoplasmic reticulum</keyword>
<feature type="compositionally biased region" description="Basic and acidic residues" evidence="7">
    <location>
        <begin position="349"/>
        <end position="360"/>
    </location>
</feature>
<proteinExistence type="predicted"/>
<keyword evidence="6 8" id="KW-0472">Membrane</keyword>
<dbReference type="PANTHER" id="PTHR21212:SF0">
    <property type="entry name" value="SEIPIN"/>
    <property type="match status" value="1"/>
</dbReference>
<evidence type="ECO:0008006" key="11">
    <source>
        <dbReference type="Google" id="ProtNLM"/>
    </source>
</evidence>
<comment type="caution">
    <text evidence="9">The sequence shown here is derived from an EMBL/GenBank/DDBJ whole genome shotgun (WGS) entry which is preliminary data.</text>
</comment>
<protein>
    <recommendedName>
        <fullName evidence="11">Seipin</fullName>
    </recommendedName>
</protein>
<name>A0ABR3TIJ1_9PEZI</name>
<feature type="transmembrane region" description="Helical" evidence="8">
    <location>
        <begin position="311"/>
        <end position="333"/>
    </location>
</feature>
<dbReference type="CDD" id="cd23995">
    <property type="entry name" value="Seipin_BSCL2_like"/>
    <property type="match status" value="1"/>
</dbReference>
<evidence type="ECO:0000313" key="9">
    <source>
        <dbReference type="EMBL" id="KAL1639369.1"/>
    </source>
</evidence>
<dbReference type="EMBL" id="JAKEKT020000064">
    <property type="protein sequence ID" value="KAL1639369.1"/>
    <property type="molecule type" value="Genomic_DNA"/>
</dbReference>